<organism evidence="15 16">
    <name type="scientific">Algoriphagus halophilus</name>
    <dbReference type="NCBI Taxonomy" id="226505"/>
    <lineage>
        <taxon>Bacteria</taxon>
        <taxon>Pseudomonadati</taxon>
        <taxon>Bacteroidota</taxon>
        <taxon>Cytophagia</taxon>
        <taxon>Cytophagales</taxon>
        <taxon>Cyclobacteriaceae</taxon>
        <taxon>Algoriphagus</taxon>
    </lineage>
</organism>
<keyword evidence="6" id="KW-0520">NAD</keyword>
<dbReference type="GO" id="GO:0005829">
    <property type="term" value="C:cytosol"/>
    <property type="evidence" value="ECO:0007669"/>
    <property type="project" value="TreeGrafter"/>
</dbReference>
<dbReference type="InterPro" id="IPR000846">
    <property type="entry name" value="DapB_N"/>
</dbReference>
<evidence type="ECO:0000256" key="4">
    <source>
        <dbReference type="ARBA" id="ARBA00022915"/>
    </source>
</evidence>
<dbReference type="PANTHER" id="PTHR20836">
    <property type="entry name" value="DIHYDRODIPICOLINATE REDUCTASE"/>
    <property type="match status" value="1"/>
</dbReference>
<comment type="pathway">
    <text evidence="8">Amino-acid biosynthesis; L-lysine biosynthesis via DAP pathway; (S)-tetrahydrodipicolinate from L-aspartate: step 4/4.</text>
</comment>
<dbReference type="EC" id="1.17.1.8" evidence="9 12"/>
<dbReference type="CDD" id="cd02274">
    <property type="entry name" value="DHDPR_N"/>
    <property type="match status" value="1"/>
</dbReference>
<gene>
    <name evidence="15" type="ORF">SAMN05444394_3761</name>
</gene>
<dbReference type="EMBL" id="FSRC01000003">
    <property type="protein sequence ID" value="SIO17862.1"/>
    <property type="molecule type" value="Genomic_DNA"/>
</dbReference>
<dbReference type="Gene3D" id="3.40.50.720">
    <property type="entry name" value="NAD(P)-binding Rossmann-like Domain"/>
    <property type="match status" value="1"/>
</dbReference>
<evidence type="ECO:0000259" key="13">
    <source>
        <dbReference type="Pfam" id="PF01113"/>
    </source>
</evidence>
<dbReference type="Proteomes" id="UP000185221">
    <property type="component" value="Unassembled WGS sequence"/>
</dbReference>
<comment type="similarity">
    <text evidence="1">Belongs to the DapB family.</text>
</comment>
<evidence type="ECO:0000256" key="10">
    <source>
        <dbReference type="ARBA" id="ARBA00049080"/>
    </source>
</evidence>
<evidence type="ECO:0000256" key="9">
    <source>
        <dbReference type="ARBA" id="ARBA00038983"/>
    </source>
</evidence>
<evidence type="ECO:0000256" key="5">
    <source>
        <dbReference type="ARBA" id="ARBA00023002"/>
    </source>
</evidence>
<dbReference type="RefSeq" id="WP_074226522.1">
    <property type="nucleotide sequence ID" value="NZ_FSRC01000003.1"/>
</dbReference>
<comment type="catalytic activity">
    <reaction evidence="10">
        <text>(S)-2,3,4,5-tetrahydrodipicolinate + NADP(+) + H2O = (2S,4S)-4-hydroxy-2,3,4,5-tetrahydrodipicolinate + NADPH + H(+)</text>
        <dbReference type="Rhea" id="RHEA:35331"/>
        <dbReference type="ChEBI" id="CHEBI:15377"/>
        <dbReference type="ChEBI" id="CHEBI:15378"/>
        <dbReference type="ChEBI" id="CHEBI:16845"/>
        <dbReference type="ChEBI" id="CHEBI:57783"/>
        <dbReference type="ChEBI" id="CHEBI:58349"/>
        <dbReference type="ChEBI" id="CHEBI:67139"/>
        <dbReference type="EC" id="1.17.1.8"/>
    </reaction>
</comment>
<evidence type="ECO:0000256" key="2">
    <source>
        <dbReference type="ARBA" id="ARBA00022605"/>
    </source>
</evidence>
<feature type="domain" description="Dihydrodipicolinate reductase C-terminal" evidence="14">
    <location>
        <begin position="106"/>
        <end position="238"/>
    </location>
</feature>
<evidence type="ECO:0000256" key="6">
    <source>
        <dbReference type="ARBA" id="ARBA00023027"/>
    </source>
</evidence>
<evidence type="ECO:0000256" key="7">
    <source>
        <dbReference type="ARBA" id="ARBA00023154"/>
    </source>
</evidence>
<keyword evidence="5" id="KW-0560">Oxidoreductase</keyword>
<dbReference type="NCBIfam" id="TIGR00036">
    <property type="entry name" value="dapB"/>
    <property type="match status" value="1"/>
</dbReference>
<feature type="domain" description="Dihydrodipicolinate reductase N-terminal" evidence="13">
    <location>
        <begin position="1"/>
        <end position="103"/>
    </location>
</feature>
<dbReference type="InterPro" id="IPR022663">
    <property type="entry name" value="DapB_C"/>
</dbReference>
<dbReference type="OrthoDB" id="9790352at2"/>
<evidence type="ECO:0000256" key="1">
    <source>
        <dbReference type="ARBA" id="ARBA00006642"/>
    </source>
</evidence>
<keyword evidence="3" id="KW-0521">NADP</keyword>
<protein>
    <recommendedName>
        <fullName evidence="9 12">4-hydroxy-tetrahydrodipicolinate reductase</fullName>
        <ecNumber evidence="9 12">1.17.1.8</ecNumber>
    </recommendedName>
</protein>
<dbReference type="GO" id="GO:0009089">
    <property type="term" value="P:lysine biosynthetic process via diaminopimelate"/>
    <property type="evidence" value="ECO:0007669"/>
    <property type="project" value="UniProtKB-UniRule"/>
</dbReference>
<evidence type="ECO:0000256" key="11">
    <source>
        <dbReference type="ARBA" id="ARBA00049396"/>
    </source>
</evidence>
<evidence type="ECO:0000259" key="14">
    <source>
        <dbReference type="Pfam" id="PF05173"/>
    </source>
</evidence>
<dbReference type="SUPFAM" id="SSF51735">
    <property type="entry name" value="NAD(P)-binding Rossmann-fold domains"/>
    <property type="match status" value="1"/>
</dbReference>
<keyword evidence="2" id="KW-0028">Amino-acid biosynthesis</keyword>
<proteinExistence type="inferred from homology"/>
<evidence type="ECO:0000256" key="3">
    <source>
        <dbReference type="ARBA" id="ARBA00022857"/>
    </source>
</evidence>
<evidence type="ECO:0000313" key="15">
    <source>
        <dbReference type="EMBL" id="SIO17862.1"/>
    </source>
</evidence>
<keyword evidence="7" id="KW-0457">Lysine biosynthesis</keyword>
<dbReference type="PANTHER" id="PTHR20836:SF0">
    <property type="entry name" value="4-HYDROXY-TETRAHYDRODIPICOLINATE REDUCTASE 1, CHLOROPLASTIC-RELATED"/>
    <property type="match status" value="1"/>
</dbReference>
<dbReference type="Pfam" id="PF05173">
    <property type="entry name" value="DapB_C"/>
    <property type="match status" value="1"/>
</dbReference>
<dbReference type="PIRSF" id="PIRSF000161">
    <property type="entry name" value="DHPR"/>
    <property type="match status" value="1"/>
</dbReference>
<comment type="catalytic activity">
    <reaction evidence="11">
        <text>(S)-2,3,4,5-tetrahydrodipicolinate + NAD(+) + H2O = (2S,4S)-4-hydroxy-2,3,4,5-tetrahydrodipicolinate + NADH + H(+)</text>
        <dbReference type="Rhea" id="RHEA:35323"/>
        <dbReference type="ChEBI" id="CHEBI:15377"/>
        <dbReference type="ChEBI" id="CHEBI:15378"/>
        <dbReference type="ChEBI" id="CHEBI:16845"/>
        <dbReference type="ChEBI" id="CHEBI:57540"/>
        <dbReference type="ChEBI" id="CHEBI:57945"/>
        <dbReference type="ChEBI" id="CHEBI:67139"/>
        <dbReference type="EC" id="1.17.1.8"/>
    </reaction>
</comment>
<evidence type="ECO:0000256" key="8">
    <source>
        <dbReference type="ARBA" id="ARBA00037922"/>
    </source>
</evidence>
<dbReference type="InterPro" id="IPR023940">
    <property type="entry name" value="DHDPR_bac"/>
</dbReference>
<dbReference type="STRING" id="226505.SAMN05444394_3761"/>
<dbReference type="GO" id="GO:0008839">
    <property type="term" value="F:4-hydroxy-tetrahydrodipicolinate reductase"/>
    <property type="evidence" value="ECO:0007669"/>
    <property type="project" value="UniProtKB-UniRule"/>
</dbReference>
<evidence type="ECO:0000313" key="16">
    <source>
        <dbReference type="Proteomes" id="UP000185221"/>
    </source>
</evidence>
<sequence>MNILLLGYGKMGKIIGEIAESRGHSIAGKINIDNKEDLQKLDPKDVDVAIEFSQPEAAFENISWAINHGVPVVVGTTGWLDKKSEIEKMTLDKNGSFFYASNFSIGVNIFFKVNEFLSKLMNETTGYGVSIEEIHHTAKKDAPSGTAITLAEGIIKNLNSKNTWNLNGETPSSEESVEITSKRIDPAPGTHIIRYQSPIDDLEITHTAHSRQGFALGAVLVAEWIPEKKGVLSMDDFLSF</sequence>
<name>A0A1N6HDJ9_9BACT</name>
<dbReference type="Pfam" id="PF01113">
    <property type="entry name" value="DapB_N"/>
    <property type="match status" value="1"/>
</dbReference>
<dbReference type="InterPro" id="IPR036291">
    <property type="entry name" value="NAD(P)-bd_dom_sf"/>
</dbReference>
<keyword evidence="4" id="KW-0220">Diaminopimelate biosynthesis</keyword>
<dbReference type="SUPFAM" id="SSF55347">
    <property type="entry name" value="Glyceraldehyde-3-phosphate dehydrogenase-like, C-terminal domain"/>
    <property type="match status" value="1"/>
</dbReference>
<dbReference type="GO" id="GO:0019877">
    <property type="term" value="P:diaminopimelate biosynthetic process"/>
    <property type="evidence" value="ECO:0007669"/>
    <property type="project" value="UniProtKB-KW"/>
</dbReference>
<reference evidence="16" key="1">
    <citation type="submission" date="2016-11" db="EMBL/GenBank/DDBJ databases">
        <authorList>
            <person name="Varghese N."/>
            <person name="Submissions S."/>
        </authorList>
    </citation>
    <scope>NUCLEOTIDE SEQUENCE [LARGE SCALE GENOMIC DNA]</scope>
    <source>
        <strain evidence="16">DSM 15292</strain>
    </source>
</reference>
<accession>A0A1N6HDJ9</accession>
<dbReference type="AlphaFoldDB" id="A0A1N6HDJ9"/>
<dbReference type="Gene3D" id="3.30.360.10">
    <property type="entry name" value="Dihydrodipicolinate Reductase, domain 2"/>
    <property type="match status" value="1"/>
</dbReference>
<keyword evidence="16" id="KW-1185">Reference proteome</keyword>
<evidence type="ECO:0000256" key="12">
    <source>
        <dbReference type="NCBIfam" id="TIGR00036"/>
    </source>
</evidence>